<dbReference type="OrthoDB" id="2103474at2759"/>
<dbReference type="InterPro" id="IPR025187">
    <property type="entry name" value="DUF4112"/>
</dbReference>
<accession>A0A0J0XLD5</accession>
<evidence type="ECO:0000256" key="1">
    <source>
        <dbReference type="SAM" id="MobiDB-lite"/>
    </source>
</evidence>
<dbReference type="PANTHER" id="PTHR35519">
    <property type="entry name" value="MEMBRANE PROTEINS"/>
    <property type="match status" value="1"/>
</dbReference>
<dbReference type="EMBL" id="KQ087211">
    <property type="protein sequence ID" value="KLT41900.1"/>
    <property type="molecule type" value="Genomic_DNA"/>
</dbReference>
<gene>
    <name evidence="2" type="ORF">CC85DRAFT_285988</name>
</gene>
<dbReference type="PANTHER" id="PTHR35519:SF2">
    <property type="entry name" value="PH DOMAIN PROTEIN"/>
    <property type="match status" value="1"/>
</dbReference>
<organism evidence="2 3">
    <name type="scientific">Cutaneotrichosporon oleaginosum</name>
    <dbReference type="NCBI Taxonomy" id="879819"/>
    <lineage>
        <taxon>Eukaryota</taxon>
        <taxon>Fungi</taxon>
        <taxon>Dikarya</taxon>
        <taxon>Basidiomycota</taxon>
        <taxon>Agaricomycotina</taxon>
        <taxon>Tremellomycetes</taxon>
        <taxon>Trichosporonales</taxon>
        <taxon>Trichosporonaceae</taxon>
        <taxon>Cutaneotrichosporon</taxon>
    </lineage>
</organism>
<dbReference type="STRING" id="879819.A0A0J0XLD5"/>
<keyword evidence="3" id="KW-1185">Reference proteome</keyword>
<dbReference type="RefSeq" id="XP_018278391.1">
    <property type="nucleotide sequence ID" value="XM_018423345.1"/>
</dbReference>
<dbReference type="AlphaFoldDB" id="A0A0J0XLD5"/>
<dbReference type="Pfam" id="PF13430">
    <property type="entry name" value="DUF4112"/>
    <property type="match status" value="1"/>
</dbReference>
<name>A0A0J0XLD5_9TREE</name>
<sequence>MATFAATAARKYIAAHAKHYEPADPYYEVITDEHGNQRRRKRDIPAGLSKRDARALRKIRKRAHYLDKGINLCGFRVGWTFFIGIIPMVGDITDATLNYILVVKPARKLDLPASVTSQMLFNNAVSAGVGLVPLVGDIALAVWKANWRNANLLEEFLAQRGADNLAHAAQGAHSVDAEVVHEALAQDADGILGNVDPVPAHPVAGKKKKRGWNPFASHEDAEADAAAAAHAQQVQVATGVAPPVTAASPRR</sequence>
<feature type="compositionally biased region" description="Low complexity" evidence="1">
    <location>
        <begin position="224"/>
        <end position="251"/>
    </location>
</feature>
<evidence type="ECO:0000313" key="3">
    <source>
        <dbReference type="Proteomes" id="UP000053611"/>
    </source>
</evidence>
<proteinExistence type="predicted"/>
<reference evidence="2 3" key="1">
    <citation type="submission" date="2015-03" db="EMBL/GenBank/DDBJ databases">
        <title>Genomics and transcriptomics of the oil-accumulating basidiomycete yeast T. oleaginosus allow insights into substrate utilization and the diverse evolutionary trajectories of mating systems in fungi.</title>
        <authorList>
            <consortium name="DOE Joint Genome Institute"/>
            <person name="Kourist R."/>
            <person name="Kracht O."/>
            <person name="Bracharz F."/>
            <person name="Lipzen A."/>
            <person name="Nolan M."/>
            <person name="Ohm R."/>
            <person name="Grigoriev I."/>
            <person name="Sun S."/>
            <person name="Heitman J."/>
            <person name="Bruck T."/>
            <person name="Nowrousian M."/>
        </authorList>
    </citation>
    <scope>NUCLEOTIDE SEQUENCE [LARGE SCALE GENOMIC DNA]</scope>
    <source>
        <strain evidence="2 3">IBC0246</strain>
    </source>
</reference>
<protein>
    <submittedName>
        <fullName evidence="2">Uncharacterized protein</fullName>
    </submittedName>
</protein>
<evidence type="ECO:0000313" key="2">
    <source>
        <dbReference type="EMBL" id="KLT41900.1"/>
    </source>
</evidence>
<dbReference type="GeneID" id="28983948"/>
<dbReference type="Proteomes" id="UP000053611">
    <property type="component" value="Unassembled WGS sequence"/>
</dbReference>
<feature type="region of interest" description="Disordered" evidence="1">
    <location>
        <begin position="203"/>
        <end position="251"/>
    </location>
</feature>